<proteinExistence type="predicted"/>
<name>U1FBS8_9ACTN</name>
<dbReference type="AlphaFoldDB" id="U1FBS8"/>
<feature type="signal peptide" evidence="1">
    <location>
        <begin position="1"/>
        <end position="33"/>
    </location>
</feature>
<keyword evidence="1" id="KW-0732">Signal</keyword>
<organism evidence="2 3">
    <name type="scientific">Cutibacterium granulosum DSM 20700</name>
    <dbReference type="NCBI Taxonomy" id="1160719"/>
    <lineage>
        <taxon>Bacteria</taxon>
        <taxon>Bacillati</taxon>
        <taxon>Actinomycetota</taxon>
        <taxon>Actinomycetes</taxon>
        <taxon>Propionibacteriales</taxon>
        <taxon>Propionibacteriaceae</taxon>
        <taxon>Cutibacterium</taxon>
    </lineage>
</organism>
<gene>
    <name evidence="2" type="ORF">H641_04301</name>
</gene>
<reference evidence="2 3" key="1">
    <citation type="journal article" date="2013" name="BMC Genomics">
        <title>Comparative genomics reveals distinct host-interacting traits of three major human-associated propionibacteria.</title>
        <authorList>
            <person name="Mak T.N."/>
            <person name="Schmid M."/>
            <person name="Brzuszkiewicz E."/>
            <person name="Zeng G."/>
            <person name="Meyer R."/>
            <person name="Sfanos K.S."/>
            <person name="Brinkmann V."/>
            <person name="Meyer T.F."/>
            <person name="Bruggemann H."/>
        </authorList>
    </citation>
    <scope>NUCLEOTIDE SEQUENCE [LARGE SCALE GENOMIC DNA]</scope>
    <source>
        <strain evidence="2 3">DSM 20700</strain>
    </source>
</reference>
<accession>U1FBS8</accession>
<dbReference type="NCBIfam" id="NF038134">
    <property type="entry name" value="choice_anch_M"/>
    <property type="match status" value="1"/>
</dbReference>
<evidence type="ECO:0000313" key="2">
    <source>
        <dbReference type="EMBL" id="ERF57028.1"/>
    </source>
</evidence>
<feature type="chain" id="PRO_5004609865" evidence="1">
    <location>
        <begin position="34"/>
        <end position="218"/>
    </location>
</feature>
<dbReference type="InterPro" id="IPR022435">
    <property type="entry name" value="Surface-anchored_actinobac"/>
</dbReference>
<dbReference type="Proteomes" id="UP000016307">
    <property type="component" value="Unassembled WGS sequence"/>
</dbReference>
<dbReference type="NCBIfam" id="TIGR03769">
    <property type="entry name" value="P_ac_wall_RPT"/>
    <property type="match status" value="1"/>
</dbReference>
<evidence type="ECO:0000313" key="3">
    <source>
        <dbReference type="Proteomes" id="UP000016307"/>
    </source>
</evidence>
<comment type="caution">
    <text evidence="2">The sequence shown here is derived from an EMBL/GenBank/DDBJ whole genome shotgun (WGS) entry which is preliminary data.</text>
</comment>
<protein>
    <submittedName>
        <fullName evidence="2">ABC transporter permease</fullName>
    </submittedName>
</protein>
<sequence length="218" mass="23835">MAVISQNKGGTVKRLASLLAILLTFMTVNPSLANASAPDRELLHNGHADVAHVEWDQASGRPTIKILWNESELKEAKDVYIRLGPDADASGQETSRLKVPDDPRFSFLGKPGDIVWTAPQKESDKWAPVAAAFGAGHSFPDELMDRIKPETLHLNLVDVDGPGEFNAFTVNPLGVSHLFSSTGTDHRRQVVHPGSHTHTSWAFSQPGRYNLTWQAAVE</sequence>
<feature type="non-terminal residue" evidence="2">
    <location>
        <position position="218"/>
    </location>
</feature>
<dbReference type="EMBL" id="AOSS01000141">
    <property type="protein sequence ID" value="ERF57028.1"/>
    <property type="molecule type" value="Genomic_DNA"/>
</dbReference>
<keyword evidence="3" id="KW-1185">Reference proteome</keyword>
<evidence type="ECO:0000256" key="1">
    <source>
        <dbReference type="SAM" id="SignalP"/>
    </source>
</evidence>